<evidence type="ECO:0000313" key="3">
    <source>
        <dbReference type="Proteomes" id="UP000317484"/>
    </source>
</evidence>
<name>A0A521FQJ3_9ACTN</name>
<accession>A0A521FQJ3</accession>
<dbReference type="AlphaFoldDB" id="A0A521FQJ3"/>
<evidence type="ECO:0000313" key="2">
    <source>
        <dbReference type="EMBL" id="SMO98497.1"/>
    </source>
</evidence>
<reference evidence="2 3" key="1">
    <citation type="submission" date="2017-05" db="EMBL/GenBank/DDBJ databases">
        <authorList>
            <person name="Varghese N."/>
            <person name="Submissions S."/>
        </authorList>
    </citation>
    <scope>NUCLEOTIDE SEQUENCE [LARGE SCALE GENOMIC DNA]</scope>
    <source>
        <strain evidence="2 3">DSM 46834</strain>
    </source>
</reference>
<dbReference type="RefSeq" id="WP_185938515.1">
    <property type="nucleotide sequence ID" value="NZ_FXTJ01000013.1"/>
</dbReference>
<gene>
    <name evidence="2" type="ORF">SAMN06273567_11374</name>
</gene>
<keyword evidence="3" id="KW-1185">Reference proteome</keyword>
<protein>
    <submittedName>
        <fullName evidence="2">Uncharacterized protein</fullName>
    </submittedName>
</protein>
<dbReference type="Proteomes" id="UP000317484">
    <property type="component" value="Unassembled WGS sequence"/>
</dbReference>
<organism evidence="2 3">
    <name type="scientific">Geodermatophilus aquaeductus</name>
    <dbReference type="NCBI Taxonomy" id="1564161"/>
    <lineage>
        <taxon>Bacteria</taxon>
        <taxon>Bacillati</taxon>
        <taxon>Actinomycetota</taxon>
        <taxon>Actinomycetes</taxon>
        <taxon>Geodermatophilales</taxon>
        <taxon>Geodermatophilaceae</taxon>
        <taxon>Geodermatophilus</taxon>
    </lineage>
</organism>
<dbReference type="EMBL" id="FXTJ01000013">
    <property type="protein sequence ID" value="SMO98497.1"/>
    <property type="molecule type" value="Genomic_DNA"/>
</dbReference>
<evidence type="ECO:0000256" key="1">
    <source>
        <dbReference type="SAM" id="MobiDB-lite"/>
    </source>
</evidence>
<feature type="region of interest" description="Disordered" evidence="1">
    <location>
        <begin position="28"/>
        <end position="56"/>
    </location>
</feature>
<sequence>MLIAVICVAWLVLGLSVAVLLGRALQHADAADRGTRSAPAVPLRELRPTARASGAG</sequence>
<proteinExistence type="predicted"/>